<reference evidence="1" key="1">
    <citation type="submission" date="2021-08" db="EMBL/GenBank/DDBJ databases">
        <title>WGS assembly of Ceratopteris richardii.</title>
        <authorList>
            <person name="Marchant D.B."/>
            <person name="Chen G."/>
            <person name="Jenkins J."/>
            <person name="Shu S."/>
            <person name="Leebens-Mack J."/>
            <person name="Grimwood J."/>
            <person name="Schmutz J."/>
            <person name="Soltis P."/>
            <person name="Soltis D."/>
            <person name="Chen Z.-H."/>
        </authorList>
    </citation>
    <scope>NUCLEOTIDE SEQUENCE</scope>
    <source>
        <strain evidence="1">Whitten #5841</strain>
        <tissue evidence="1">Leaf</tissue>
    </source>
</reference>
<dbReference type="Proteomes" id="UP000825935">
    <property type="component" value="Chromosome 3"/>
</dbReference>
<name>A0A8T2V8L9_CERRI</name>
<evidence type="ECO:0000313" key="1">
    <source>
        <dbReference type="EMBL" id="KAH7440669.1"/>
    </source>
</evidence>
<evidence type="ECO:0000313" key="2">
    <source>
        <dbReference type="Proteomes" id="UP000825935"/>
    </source>
</evidence>
<sequence length="99" mass="11565">MDTFGNFKWGSLFGLYSTSGKYDAVKKTDLVILNSKKKSTFCSCCHGCYTGSGNKDICHPMKWWLHMALKYLQRILVLKQLLKILRSLPMKHFCLRFFF</sequence>
<protein>
    <submittedName>
        <fullName evidence="1">Uncharacterized protein</fullName>
    </submittedName>
</protein>
<organism evidence="1 2">
    <name type="scientific">Ceratopteris richardii</name>
    <name type="common">Triangle waterfern</name>
    <dbReference type="NCBI Taxonomy" id="49495"/>
    <lineage>
        <taxon>Eukaryota</taxon>
        <taxon>Viridiplantae</taxon>
        <taxon>Streptophyta</taxon>
        <taxon>Embryophyta</taxon>
        <taxon>Tracheophyta</taxon>
        <taxon>Polypodiopsida</taxon>
        <taxon>Polypodiidae</taxon>
        <taxon>Polypodiales</taxon>
        <taxon>Pteridineae</taxon>
        <taxon>Pteridaceae</taxon>
        <taxon>Parkerioideae</taxon>
        <taxon>Ceratopteris</taxon>
    </lineage>
</organism>
<dbReference type="AlphaFoldDB" id="A0A8T2V8L9"/>
<gene>
    <name evidence="1" type="ORF">KP509_03G004800</name>
</gene>
<proteinExistence type="predicted"/>
<comment type="caution">
    <text evidence="1">The sequence shown here is derived from an EMBL/GenBank/DDBJ whole genome shotgun (WGS) entry which is preliminary data.</text>
</comment>
<dbReference type="EMBL" id="CM035408">
    <property type="protein sequence ID" value="KAH7440669.1"/>
    <property type="molecule type" value="Genomic_DNA"/>
</dbReference>
<accession>A0A8T2V8L9</accession>
<keyword evidence="2" id="KW-1185">Reference proteome</keyword>